<organism evidence="1 2">
    <name type="scientific">Leminorella grimontii</name>
    <dbReference type="NCBI Taxonomy" id="82981"/>
    <lineage>
        <taxon>Bacteria</taxon>
        <taxon>Pseudomonadati</taxon>
        <taxon>Pseudomonadota</taxon>
        <taxon>Gammaproteobacteria</taxon>
        <taxon>Enterobacterales</taxon>
        <taxon>Budviciaceae</taxon>
        <taxon>Leminorella</taxon>
    </lineage>
</organism>
<dbReference type="PROSITE" id="PS51257">
    <property type="entry name" value="PROKAR_LIPOPROTEIN"/>
    <property type="match status" value="1"/>
</dbReference>
<comment type="caution">
    <text evidence="1">The sequence shown here is derived from an EMBL/GenBank/DDBJ whole genome shotgun (WGS) entry which is preliminary data.</text>
</comment>
<reference evidence="1" key="1">
    <citation type="submission" date="2022-06" db="EMBL/GenBank/DDBJ databases">
        <title>Draft genome sequences of Leminorella grimontii str. JCM5902.</title>
        <authorList>
            <person name="Wakabayashi Y."/>
            <person name="Kojima K."/>
        </authorList>
    </citation>
    <scope>NUCLEOTIDE SEQUENCE</scope>
    <source>
        <strain evidence="1">JCM 5902</strain>
    </source>
</reference>
<keyword evidence="2" id="KW-1185">Reference proteome</keyword>
<gene>
    <name evidence="1" type="ORF">SOASR030_11370</name>
</gene>
<dbReference type="EMBL" id="BRLH01000002">
    <property type="protein sequence ID" value="GKX55025.1"/>
    <property type="molecule type" value="Genomic_DNA"/>
</dbReference>
<evidence type="ECO:0000313" key="1">
    <source>
        <dbReference type="EMBL" id="GKX55025.1"/>
    </source>
</evidence>
<dbReference type="Proteomes" id="UP001058124">
    <property type="component" value="Unassembled WGS sequence"/>
</dbReference>
<dbReference type="RefSeq" id="WP_027273976.1">
    <property type="nucleotide sequence ID" value="NZ_BRLH01000002.1"/>
</dbReference>
<evidence type="ECO:0008006" key="3">
    <source>
        <dbReference type="Google" id="ProtNLM"/>
    </source>
</evidence>
<protein>
    <recommendedName>
        <fullName evidence="3">WG repeat-containing protein</fullName>
    </recommendedName>
</protein>
<evidence type="ECO:0000313" key="2">
    <source>
        <dbReference type="Proteomes" id="UP001058124"/>
    </source>
</evidence>
<accession>A0AAV5N0J5</accession>
<dbReference type="AlphaFoldDB" id="A0AAV5N0J5"/>
<sequence length="764" mass="87806">MRKLIGVLIIAVLLSGCDNKDKPHEGYYLTDDIQIEFDNSDVKPQDNRVVRPEQQRQIAQEIKKQNSKNYFNFTPSTVTYYTPFSSSVKNIQNGRVQLDDIDYTIAQGEGRTLRLLSDKGIDCSYHACQITITLKKVREDSSELIKRQEQQKKSESAYRAQMSRNIDYFKHPSLDDFIGVPLSLGKPFAIKIPIDMYNQFVDRTPADCTRNCNLNAFPLASQDDGETSIFTYYSKQEKHGGTLYIFNGKPGDVTLEERLKKQTPILLQTENGAVYYNTQGELEAFYFQYDEASKRYFVGVANAATAEQIAREFTVLRTMDPRYRGKKTVSMADLQLSQQALEEKYQAKVSDYFDTAKVQKAIWDAVELMVHKPERFFNPNGMIAAPVWFPSENSNQDIYVQLYAQSIDSLMKDEEQIGINSKYTPKGKRMGNFLVYTDRRLVSYYYLIKVDDRLTLVLGVGSGDKREKLLLAQVFKQLDLSTIPTTTIPAEERKNLFKYESLHDRYARSDDRYFTVGEGLIDNHGNLIIAQPENGRYRFFSEQPPFIFAPLEDKEREAMGWSLFNEQGKLLLHSKELHDEIIDQHLAMAGDKEKYGIFDLDAQKWLLPPTYKRIDWQKSAFVVADAEEKQYLLDKEGNVLTSAAKMIYITDDKNHFAVIGNNGELSLVNERGQTLFQHRGKSLKYIAQIDAWLIVVPDETGEDELMGVISEQGEMIIPAKYYGYRVIGDNLQMLQPGGKRPIFYNLAQVKDWKNHQPLQEVSVR</sequence>
<name>A0AAV5N0J5_9GAMM</name>
<proteinExistence type="predicted"/>